<dbReference type="GeneID" id="95520351"/>
<dbReference type="GO" id="GO:0008233">
    <property type="term" value="F:peptidase activity"/>
    <property type="evidence" value="ECO:0007669"/>
    <property type="project" value="UniProtKB-KW"/>
</dbReference>
<feature type="chain" id="PRO_5016381830" evidence="1">
    <location>
        <begin position="36"/>
        <end position="521"/>
    </location>
</feature>
<dbReference type="RefSeq" id="WP_114249097.1">
    <property type="nucleotide sequence ID" value="NZ_CP027306.1"/>
</dbReference>
<organism evidence="2 3">
    <name type="scientific">Streptomyces atratus</name>
    <dbReference type="NCBI Taxonomy" id="1893"/>
    <lineage>
        <taxon>Bacteria</taxon>
        <taxon>Bacillati</taxon>
        <taxon>Actinomycetota</taxon>
        <taxon>Actinomycetes</taxon>
        <taxon>Kitasatosporales</taxon>
        <taxon>Streptomycetaceae</taxon>
        <taxon>Streptomyces</taxon>
    </lineage>
</organism>
<dbReference type="InterPro" id="IPR006311">
    <property type="entry name" value="TAT_signal"/>
</dbReference>
<evidence type="ECO:0000313" key="3">
    <source>
        <dbReference type="Proteomes" id="UP000252698"/>
    </source>
</evidence>
<protein>
    <submittedName>
        <fullName evidence="2">Serine protease</fullName>
    </submittedName>
</protein>
<dbReference type="KEGG" id="sata:C5746_17990"/>
<gene>
    <name evidence="2" type="ORF">C5746_17990</name>
</gene>
<sequence length="521" mass="53688">MNSSSVSRRSALRTLAVAVALVGSATPAWDTTAFAAEPQTYTLTINHLDRAGRSTGEYETTVTGIFGPGADESVKPHDASGTTTVRLPKGRYLLDSLLTGGKGADGKDWIVQPRLDLDHDTTVTVDARTTAPVDVTPPDRAAGFLSGGMFVEVTHGGTTRFVNQVIAAANLRVAHLGPAAEPGSVKQWYDSHWTTEATGYSLGYTFTGTRALTGLTRHPSPKDLATVQIRGAARPGTEGTATIDLAPSAGPTIGVTQKLTTPGTATYLVTPERGTWDVTYWAPAEPGTAANRYSADGIAVRAGATTTHTFDNAVFGPHLTGRPGVVRDGDSVTVDVPLLVDGDGHVPSSPPYGAASTTLHRNGVLVGTQSGAPGRAEFTVPPGRAAYRVTSTVKRGGAPGTATRVTASWTFTSDTTAGPAPVPVSAVRFSPALSPTGTAAADTALRVPVTVQGAAADGRTRSLAVSVSVNGGSSWTRVPVENGAVTIRNPRAGTGVSLRAELTDTAGNTLTQTIVDAYRTQ</sequence>
<evidence type="ECO:0000256" key="1">
    <source>
        <dbReference type="SAM" id="SignalP"/>
    </source>
</evidence>
<feature type="signal peptide" evidence="1">
    <location>
        <begin position="1"/>
        <end position="35"/>
    </location>
</feature>
<dbReference type="PROSITE" id="PS51318">
    <property type="entry name" value="TAT"/>
    <property type="match status" value="1"/>
</dbReference>
<keyword evidence="2" id="KW-0378">Hydrolase</keyword>
<dbReference type="Proteomes" id="UP000252698">
    <property type="component" value="Chromosome"/>
</dbReference>
<proteinExistence type="predicted"/>
<dbReference type="GO" id="GO:0006508">
    <property type="term" value="P:proteolysis"/>
    <property type="evidence" value="ECO:0007669"/>
    <property type="project" value="UniProtKB-KW"/>
</dbReference>
<keyword evidence="2" id="KW-0645">Protease</keyword>
<evidence type="ECO:0000313" key="2">
    <source>
        <dbReference type="EMBL" id="AXE82874.1"/>
    </source>
</evidence>
<dbReference type="EMBL" id="CP027306">
    <property type="protein sequence ID" value="AXE82874.1"/>
    <property type="molecule type" value="Genomic_DNA"/>
</dbReference>
<keyword evidence="1" id="KW-0732">Signal</keyword>
<name>A0A2Z5JRL1_STRAR</name>
<accession>A0A2Z5JRL1</accession>
<reference evidence="2 3" key="1">
    <citation type="journal article" date="2018" name="Front. Microbiol.">
        <title>Genome Sequencing of Streptomyces atratus SCSIOZH16 and Activation Production of Nocardamine via Metabolic Engineering.</title>
        <authorList>
            <person name="Li Y."/>
            <person name="Zhang C."/>
            <person name="Liu C."/>
            <person name="Ju J."/>
            <person name="Ma J."/>
        </authorList>
    </citation>
    <scope>NUCLEOTIDE SEQUENCE [LARGE SCALE GENOMIC DNA]</scope>
    <source>
        <strain evidence="2 3">SCSIO_ZH16</strain>
    </source>
</reference>
<dbReference type="AlphaFoldDB" id="A0A2Z5JRL1"/>